<evidence type="ECO:0000256" key="2">
    <source>
        <dbReference type="ARBA" id="ARBA00022801"/>
    </source>
</evidence>
<evidence type="ECO:0000256" key="3">
    <source>
        <dbReference type="SAM" id="SignalP"/>
    </source>
</evidence>
<dbReference type="InterPro" id="IPR010502">
    <property type="entry name" value="Carb-bd_dom_fam9"/>
</dbReference>
<dbReference type="EMBL" id="BMHP01000003">
    <property type="protein sequence ID" value="GGD82307.1"/>
    <property type="molecule type" value="Genomic_DNA"/>
</dbReference>
<reference evidence="8" key="1">
    <citation type="journal article" date="2014" name="Int. J. Syst. Evol. Microbiol.">
        <title>Complete genome sequence of Corynebacterium casei LMG S-19264T (=DSM 44701T), isolated from a smear-ripened cheese.</title>
        <authorList>
            <consortium name="US DOE Joint Genome Institute (JGI-PGF)"/>
            <person name="Walter F."/>
            <person name="Albersmeier A."/>
            <person name="Kalinowski J."/>
            <person name="Ruckert C."/>
        </authorList>
    </citation>
    <scope>NUCLEOTIDE SEQUENCE</scope>
    <source>
        <strain evidence="8">CGMCC 1.15178</strain>
    </source>
</reference>
<dbReference type="Pfam" id="PF06452">
    <property type="entry name" value="CBM9_1"/>
    <property type="match status" value="1"/>
</dbReference>
<dbReference type="InterPro" id="IPR059177">
    <property type="entry name" value="GH29D-like_dom"/>
</dbReference>
<dbReference type="Pfam" id="PF11790">
    <property type="entry name" value="Glyco_hydro_cc"/>
    <property type="match status" value="1"/>
</dbReference>
<feature type="domain" description="Asl1-like glycosyl hydrolase catalytic" evidence="6">
    <location>
        <begin position="538"/>
        <end position="701"/>
    </location>
</feature>
<feature type="domain" description="GH29D-like beta-sandwich" evidence="7">
    <location>
        <begin position="38"/>
        <end position="92"/>
    </location>
</feature>
<keyword evidence="2" id="KW-0378">Hydrolase</keyword>
<dbReference type="InterPro" id="IPR008979">
    <property type="entry name" value="Galactose-bd-like_sf"/>
</dbReference>
<dbReference type="InterPro" id="IPR024655">
    <property type="entry name" value="Asl1_glyco_hydro_catalytic"/>
</dbReference>
<comment type="caution">
    <text evidence="8">The sequence shown here is derived from an EMBL/GenBank/DDBJ whole genome shotgun (WGS) entry which is preliminary data.</text>
</comment>
<dbReference type="PANTHER" id="PTHR12631:SF10">
    <property type="entry name" value="BETA-XYLOSIDASE-LIKE PROTEIN-RELATED"/>
    <property type="match status" value="1"/>
</dbReference>
<evidence type="ECO:0000313" key="8">
    <source>
        <dbReference type="EMBL" id="GGD82307.1"/>
    </source>
</evidence>
<protein>
    <recommendedName>
        <fullName evidence="10">Carbohydrate-binding domain-containing protein</fullName>
    </recommendedName>
</protein>
<proteinExistence type="inferred from homology"/>
<gene>
    <name evidence="8" type="ORF">GCM10010911_45510</name>
</gene>
<dbReference type="Pfam" id="PF13290">
    <property type="entry name" value="CHB_HEX_C_1"/>
    <property type="match status" value="2"/>
</dbReference>
<evidence type="ECO:0000259" key="7">
    <source>
        <dbReference type="Pfam" id="PF13290"/>
    </source>
</evidence>
<dbReference type="InterPro" id="IPR017853">
    <property type="entry name" value="GH"/>
</dbReference>
<dbReference type="Gene3D" id="3.20.20.80">
    <property type="entry name" value="Glycosidases"/>
    <property type="match status" value="1"/>
</dbReference>
<evidence type="ECO:0000259" key="5">
    <source>
        <dbReference type="Pfam" id="PF06452"/>
    </source>
</evidence>
<dbReference type="SUPFAM" id="SSF51445">
    <property type="entry name" value="(Trans)glycosidases"/>
    <property type="match status" value="1"/>
</dbReference>
<evidence type="ECO:0000313" key="9">
    <source>
        <dbReference type="Proteomes" id="UP000612456"/>
    </source>
</evidence>
<sequence>MSKRILQAALSLILICYALAAPLGVAAADGAAVVTANPPAGVIAKGAKVNLSAGASAIRYTTDGSDPRSSATAIEYAGPITVDNALTLRAASEVSTGVYGDVEAFHYELLSVPGWSYEVKSQADATIALDSGVSHSGGVSLKLTSATPPAANVYARVWQNVTVKPNTTYQFNAWVKGNNVNADISVNSAWSPRYSIPSGDWQQLGFTYTTGANETLLSYRIVVPNVTDALWIDDITFTESGSSVNLLVNPGFEVQLEPVRASVAAGAVPAGTEVVLTAAPAAQIFYTADGSDPRSSATVITYTGPLSIDGDVTLRAFAVDGWLTSAVSDFAYTVLPVAVEPTVLGGIFIDEPPAFAVRTAGDRLTWSVNNPEGELVLQGEAALTSPIYSLQPTLADKGYFTLQVSAWQGTVLLGKASTPFTVLEEADVAVKQDSRFAMGTHFAKFWNDDLVPLLDATGISAIRDEHEWKNLEKQKGVFSFPARNDAYMARLEQEGVQPLIVLDYTNSFYDNGYTPYTSEGYNGFANYADQVLQHYDGEIPWVEVYNEYNNSNFGDMGAGPADCKPEYYFELLKATYQKIKQNHPAVTVAGPVTVGLPWEWLETFFQLGGLDYLDVVSVHPYNFPNAPEILAERIDQLDSLIREYNNGQPKPIWISEIGWPSYSGSEGVDERTQAQYIVRSHVTALASGVDKIFWYNMMNDGINKEDRESNFGLIRNLNDPQGAYAPKPAYAAYGVMLRQLGGMAYVSQDVAPASVYSYKFQAGQQTAHVLWSLEPVNVALQASGDLTIVDAMGNEEVYTPHDGKIYLTLDETPLYVKGEVLGIAADGTFTLQAENALVGEVIDAVVIWNNEASTTSASAALEAEGVTVPLAVAAGAVVTEAVVLPAKSSAGVKTLTAAIKFGGVSAGRIAASVSILGSAVTASEIKHGLDANGGHVLRLTLANELAVANELTEIQWSFGSQSGATTFQTTIPASGQTVVSLPVPSLTEGQTYPFQLQLQLEEGNPVAASGSLNLVPASAMTALAKKTVDVEGTNDDWSGVNAIDLATETTAVPVTGHSFGGATDLGGDLRLTWDDDYLYVSASVNDDTFAQSYSGSDIWKGDSLQFALTAGFPGETVNRFEYGAALTSSAAELYRFSAPSGMATGSVANARVNVARDGTNAVTTYKIAVPWSELGSLSPTDRALSFSLLVNDDDGAGRKGWREWGSGIGSGKNPALFKAVWLQEQP</sequence>
<dbReference type="SUPFAM" id="SSF49785">
    <property type="entry name" value="Galactose-binding domain-like"/>
    <property type="match status" value="1"/>
</dbReference>
<feature type="domain" description="Carbohydrate-binding" evidence="5">
    <location>
        <begin position="1059"/>
        <end position="1224"/>
    </location>
</feature>
<keyword evidence="9" id="KW-1185">Reference proteome</keyword>
<dbReference type="Gene3D" id="2.60.40.1190">
    <property type="match status" value="1"/>
</dbReference>
<name>A0A917DZ46_9BACL</name>
<dbReference type="PANTHER" id="PTHR12631">
    <property type="entry name" value="ALPHA-L-IDURONIDASE"/>
    <property type="match status" value="1"/>
</dbReference>
<keyword evidence="3" id="KW-0732">Signal</keyword>
<evidence type="ECO:0000259" key="4">
    <source>
        <dbReference type="Pfam" id="PF02018"/>
    </source>
</evidence>
<dbReference type="GO" id="GO:0030246">
    <property type="term" value="F:carbohydrate binding"/>
    <property type="evidence" value="ECO:0007669"/>
    <property type="project" value="InterPro"/>
</dbReference>
<comment type="similarity">
    <text evidence="1">Belongs to the glycosyl hydrolase 10 (cellulase F) family.</text>
</comment>
<dbReference type="AlphaFoldDB" id="A0A917DZ46"/>
<evidence type="ECO:0008006" key="10">
    <source>
        <dbReference type="Google" id="ProtNLM"/>
    </source>
</evidence>
<feature type="signal peptide" evidence="3">
    <location>
        <begin position="1"/>
        <end position="20"/>
    </location>
</feature>
<dbReference type="InterPro" id="IPR051923">
    <property type="entry name" value="Glycosyl_Hydrolase_39"/>
</dbReference>
<dbReference type="SUPFAM" id="SSF49344">
    <property type="entry name" value="CBD9-like"/>
    <property type="match status" value="1"/>
</dbReference>
<accession>A0A917DZ46</accession>
<evidence type="ECO:0000256" key="1">
    <source>
        <dbReference type="ARBA" id="ARBA00007495"/>
    </source>
</evidence>
<dbReference type="CDD" id="cd09621">
    <property type="entry name" value="CBM9_like_5"/>
    <property type="match status" value="1"/>
</dbReference>
<feature type="chain" id="PRO_5039456107" description="Carbohydrate-binding domain-containing protein" evidence="3">
    <location>
        <begin position="21"/>
        <end position="1226"/>
    </location>
</feature>
<dbReference type="GO" id="GO:0004553">
    <property type="term" value="F:hydrolase activity, hydrolyzing O-glycosyl compounds"/>
    <property type="evidence" value="ECO:0007669"/>
    <property type="project" value="InterPro"/>
</dbReference>
<feature type="domain" description="GH29D-like beta-sandwich" evidence="7">
    <location>
        <begin position="264"/>
        <end position="322"/>
    </location>
</feature>
<dbReference type="GO" id="GO:0016052">
    <property type="term" value="P:carbohydrate catabolic process"/>
    <property type="evidence" value="ECO:0007669"/>
    <property type="project" value="InterPro"/>
</dbReference>
<feature type="domain" description="CBM-cenC" evidence="4">
    <location>
        <begin position="114"/>
        <end position="215"/>
    </location>
</feature>
<organism evidence="8 9">
    <name type="scientific">Paenibacillus nasutitermitis</name>
    <dbReference type="NCBI Taxonomy" id="1652958"/>
    <lineage>
        <taxon>Bacteria</taxon>
        <taxon>Bacillati</taxon>
        <taxon>Bacillota</taxon>
        <taxon>Bacilli</taxon>
        <taxon>Bacillales</taxon>
        <taxon>Paenibacillaceae</taxon>
        <taxon>Paenibacillus</taxon>
    </lineage>
</organism>
<dbReference type="Pfam" id="PF02018">
    <property type="entry name" value="CBM_4_9"/>
    <property type="match status" value="1"/>
</dbReference>
<dbReference type="InterPro" id="IPR003305">
    <property type="entry name" value="CenC_carb-bd"/>
</dbReference>
<reference evidence="8" key="2">
    <citation type="submission" date="2020-09" db="EMBL/GenBank/DDBJ databases">
        <authorList>
            <person name="Sun Q."/>
            <person name="Zhou Y."/>
        </authorList>
    </citation>
    <scope>NUCLEOTIDE SEQUENCE</scope>
    <source>
        <strain evidence="8">CGMCC 1.15178</strain>
    </source>
</reference>
<dbReference type="Proteomes" id="UP000612456">
    <property type="component" value="Unassembled WGS sequence"/>
</dbReference>
<evidence type="ECO:0000259" key="6">
    <source>
        <dbReference type="Pfam" id="PF11790"/>
    </source>
</evidence>
<dbReference type="Gene3D" id="2.60.120.260">
    <property type="entry name" value="Galactose-binding domain-like"/>
    <property type="match status" value="1"/>
</dbReference>